<dbReference type="PANTHER" id="PTHR33514:SF13">
    <property type="entry name" value="PROTEIN ABCI12, CHLOROPLASTIC"/>
    <property type="match status" value="1"/>
</dbReference>
<dbReference type="Pfam" id="PF02361">
    <property type="entry name" value="CbiQ"/>
    <property type="match status" value="1"/>
</dbReference>
<comment type="caution">
    <text evidence="5">The sequence shown here is derived from an EMBL/GenBank/DDBJ whole genome shotgun (WGS) entry which is preliminary data.</text>
</comment>
<dbReference type="Proteomes" id="UP000266615">
    <property type="component" value="Unassembled WGS sequence"/>
</dbReference>
<name>A0A3A4F2H2_9MICC</name>
<dbReference type="OrthoDB" id="509049at2"/>
<evidence type="ECO:0000256" key="3">
    <source>
        <dbReference type="ARBA" id="ARBA00022989"/>
    </source>
</evidence>
<evidence type="ECO:0000313" key="5">
    <source>
        <dbReference type="EMBL" id="RJN32038.1"/>
    </source>
</evidence>
<keyword evidence="3" id="KW-1133">Transmembrane helix</keyword>
<dbReference type="PANTHER" id="PTHR33514">
    <property type="entry name" value="PROTEIN ABCI12, CHLOROPLASTIC"/>
    <property type="match status" value="1"/>
</dbReference>
<gene>
    <name evidence="5" type="ORF">D3250_08085</name>
</gene>
<reference evidence="5 6" key="1">
    <citation type="submission" date="2018-09" db="EMBL/GenBank/DDBJ databases">
        <title>Nesterenkonia natronophila sp. nov., an alkaliphilic actinobacteriume isolated from a soda lake, and emended description of the genus Nesterenkonia.</title>
        <authorList>
            <person name="Menes R.J."/>
            <person name="Iriarte A."/>
        </authorList>
    </citation>
    <scope>NUCLEOTIDE SEQUENCE [LARGE SCALE GENOMIC DNA]</scope>
    <source>
        <strain evidence="5 6">M8</strain>
    </source>
</reference>
<dbReference type="GO" id="GO:0005886">
    <property type="term" value="C:plasma membrane"/>
    <property type="evidence" value="ECO:0007669"/>
    <property type="project" value="UniProtKB-ARBA"/>
</dbReference>
<comment type="subcellular location">
    <subcellularLocation>
        <location evidence="1">Membrane</location>
        <topology evidence="1">Multi-pass membrane protein</topology>
    </subcellularLocation>
</comment>
<organism evidence="5 6">
    <name type="scientific">Nesterenkonia natronophila</name>
    <dbReference type="NCBI Taxonomy" id="2174932"/>
    <lineage>
        <taxon>Bacteria</taxon>
        <taxon>Bacillati</taxon>
        <taxon>Actinomycetota</taxon>
        <taxon>Actinomycetes</taxon>
        <taxon>Micrococcales</taxon>
        <taxon>Micrococcaceae</taxon>
        <taxon>Nesterenkonia</taxon>
    </lineage>
</organism>
<evidence type="ECO:0000256" key="4">
    <source>
        <dbReference type="ARBA" id="ARBA00023136"/>
    </source>
</evidence>
<evidence type="ECO:0000313" key="6">
    <source>
        <dbReference type="Proteomes" id="UP000266615"/>
    </source>
</evidence>
<evidence type="ECO:0000256" key="2">
    <source>
        <dbReference type="ARBA" id="ARBA00022692"/>
    </source>
</evidence>
<proteinExistence type="predicted"/>
<accession>A0A3A4F2H2</accession>
<keyword evidence="2 5" id="KW-0812">Transmembrane</keyword>
<protein>
    <submittedName>
        <fullName evidence="5">Energy-coupling factor transporter transmembrane protein EcfT</fullName>
    </submittedName>
</protein>
<dbReference type="InterPro" id="IPR003339">
    <property type="entry name" value="ABC/ECF_trnsptr_transmembrane"/>
</dbReference>
<keyword evidence="6" id="KW-1185">Reference proteome</keyword>
<keyword evidence="4" id="KW-0472">Membrane</keyword>
<dbReference type="EMBL" id="QYZP01000002">
    <property type="protein sequence ID" value="RJN32038.1"/>
    <property type="molecule type" value="Genomic_DNA"/>
</dbReference>
<evidence type="ECO:0000256" key="1">
    <source>
        <dbReference type="ARBA" id="ARBA00004141"/>
    </source>
</evidence>
<dbReference type="AlphaFoldDB" id="A0A3A4F2H2"/>
<sequence length="214" mass="23102">MRIPRRPRPLRPREQVLGRRAPGDSFLHRVPSGAKVLVLALVTATVLLARDPLVSAGVVGVVLGAVVAARIPLLMVLGLIRRLWILLVVLVVLQVMLNDPLTAAEVLSRILACLLAAQLLLLTTEPADLVGVLRRVLAPLRPFGVRPGRVALAALIMLRAIPYLADLFHLGGQQARARGLERDLRARTVPLLLGAVDHARNTGRALNARGIEEV</sequence>
<dbReference type="RefSeq" id="WP_119902827.1">
    <property type="nucleotide sequence ID" value="NZ_QYZP01000002.1"/>
</dbReference>